<feature type="domain" description="RING-CH-type" evidence="6">
    <location>
        <begin position="271"/>
        <end position="333"/>
    </location>
</feature>
<evidence type="ECO:0000256" key="4">
    <source>
        <dbReference type="SAM" id="MobiDB-lite"/>
    </source>
</evidence>
<dbReference type="GO" id="GO:0008270">
    <property type="term" value="F:zinc ion binding"/>
    <property type="evidence" value="ECO:0007669"/>
    <property type="project" value="UniProtKB-KW"/>
</dbReference>
<feature type="transmembrane region" description="Helical" evidence="5">
    <location>
        <begin position="419"/>
        <end position="441"/>
    </location>
</feature>
<keyword evidence="2" id="KW-0863">Zinc-finger</keyword>
<dbReference type="Gramene" id="Kaladp0043s0260.1.v1.1">
    <property type="protein sequence ID" value="Kaladp0043s0260.1.v1.1"/>
    <property type="gene ID" value="Kaladp0043s0260.v1.1"/>
</dbReference>
<feature type="compositionally biased region" description="Polar residues" evidence="4">
    <location>
        <begin position="101"/>
        <end position="113"/>
    </location>
</feature>
<evidence type="ECO:0000256" key="2">
    <source>
        <dbReference type="ARBA" id="ARBA00022771"/>
    </source>
</evidence>
<dbReference type="Pfam" id="PF12906">
    <property type="entry name" value="RINGv"/>
    <property type="match status" value="1"/>
</dbReference>
<accession>A0A7N0TS52</accession>
<dbReference type="SMART" id="SM00744">
    <property type="entry name" value="RINGv"/>
    <property type="match status" value="1"/>
</dbReference>
<keyword evidence="1" id="KW-0479">Metal-binding</keyword>
<feature type="region of interest" description="Disordered" evidence="4">
    <location>
        <begin position="1"/>
        <end position="144"/>
    </location>
</feature>
<dbReference type="SUPFAM" id="SSF57850">
    <property type="entry name" value="RING/U-box"/>
    <property type="match status" value="1"/>
</dbReference>
<feature type="compositionally biased region" description="Low complexity" evidence="4">
    <location>
        <begin position="489"/>
        <end position="498"/>
    </location>
</feature>
<dbReference type="PANTHER" id="PTHR46158:SF1">
    <property type="entry name" value="RING_U-BOX SUPERFAMILY PROTEIN"/>
    <property type="match status" value="1"/>
</dbReference>
<dbReference type="Gene3D" id="3.30.40.10">
    <property type="entry name" value="Zinc/RING finger domain, C3HC4 (zinc finger)"/>
    <property type="match status" value="1"/>
</dbReference>
<organism evidence="7 8">
    <name type="scientific">Kalanchoe fedtschenkoi</name>
    <name type="common">Lavender scallops</name>
    <name type="synonym">South American air plant</name>
    <dbReference type="NCBI Taxonomy" id="63787"/>
    <lineage>
        <taxon>Eukaryota</taxon>
        <taxon>Viridiplantae</taxon>
        <taxon>Streptophyta</taxon>
        <taxon>Embryophyta</taxon>
        <taxon>Tracheophyta</taxon>
        <taxon>Spermatophyta</taxon>
        <taxon>Magnoliopsida</taxon>
        <taxon>eudicotyledons</taxon>
        <taxon>Gunneridae</taxon>
        <taxon>Pentapetalae</taxon>
        <taxon>Saxifragales</taxon>
        <taxon>Crassulaceae</taxon>
        <taxon>Kalanchoe</taxon>
    </lineage>
</organism>
<feature type="compositionally biased region" description="Basic and acidic residues" evidence="4">
    <location>
        <begin position="1"/>
        <end position="25"/>
    </location>
</feature>
<dbReference type="AlphaFoldDB" id="A0A7N0TS52"/>
<keyword evidence="5" id="KW-0472">Membrane</keyword>
<protein>
    <recommendedName>
        <fullName evidence="6">RING-CH-type domain-containing protein</fullName>
    </recommendedName>
</protein>
<evidence type="ECO:0000256" key="3">
    <source>
        <dbReference type="ARBA" id="ARBA00022833"/>
    </source>
</evidence>
<feature type="compositionally biased region" description="Polar residues" evidence="4">
    <location>
        <begin position="199"/>
        <end position="211"/>
    </location>
</feature>
<evidence type="ECO:0000256" key="1">
    <source>
        <dbReference type="ARBA" id="ARBA00022723"/>
    </source>
</evidence>
<name>A0A7N0TS52_KALFE</name>
<reference evidence="7" key="1">
    <citation type="submission" date="2021-01" db="UniProtKB">
        <authorList>
            <consortium name="EnsemblPlants"/>
        </authorList>
    </citation>
    <scope>IDENTIFICATION</scope>
</reference>
<keyword evidence="8" id="KW-1185">Reference proteome</keyword>
<evidence type="ECO:0000313" key="7">
    <source>
        <dbReference type="EnsemblPlants" id="Kaladp0043s0260.1.v1.1"/>
    </source>
</evidence>
<dbReference type="InterPro" id="IPR013083">
    <property type="entry name" value="Znf_RING/FYVE/PHD"/>
</dbReference>
<dbReference type="InterPro" id="IPR011016">
    <property type="entry name" value="Znf_RING-CH"/>
</dbReference>
<evidence type="ECO:0000256" key="5">
    <source>
        <dbReference type="SAM" id="Phobius"/>
    </source>
</evidence>
<feature type="region of interest" description="Disordered" evidence="4">
    <location>
        <begin position="489"/>
        <end position="512"/>
    </location>
</feature>
<feature type="compositionally biased region" description="Low complexity" evidence="4">
    <location>
        <begin position="114"/>
        <end position="123"/>
    </location>
</feature>
<dbReference type="PANTHER" id="PTHR46158">
    <property type="entry name" value="OS02G0165000 PROTEIN"/>
    <property type="match status" value="1"/>
</dbReference>
<feature type="compositionally biased region" description="Low complexity" evidence="4">
    <location>
        <begin position="33"/>
        <end position="48"/>
    </location>
</feature>
<feature type="transmembrane region" description="Helical" evidence="5">
    <location>
        <begin position="392"/>
        <end position="412"/>
    </location>
</feature>
<dbReference type="CDD" id="cd16495">
    <property type="entry name" value="RING_CH-C4HC3_MARCH"/>
    <property type="match status" value="1"/>
</dbReference>
<feature type="region of interest" description="Disordered" evidence="4">
    <location>
        <begin position="186"/>
        <end position="211"/>
    </location>
</feature>
<sequence length="524" mass="56241">MVVVAPEHKPDCQLHDGSDSIHKVEAAGAGADPSATEISEPTSSSSSSGVAAAPQNTQWKKPNLFLQIPSQEPRAPPQDPDCVRINMPASATPTPRRVNFLLTQSAGGDSRTYNNNPSPSPSSRGKSPFKNLLPRLSFKNRGLGPDMAEAVSSGASLESPRENKLSISRSLSFIFTPRIKRTISFPAGPSAHSDGLSGNEGSTSGPLDSTNVKGVVISRSLSVPANDKDKKLKRVDSFFRVIPSTPRVREEDTIASDAAGVEENGEADGEDIPEEEAVCRICFVELNEGGQTLKLECSCRGELALAHQDCAVKWFSIKGNKTCDVCKQEVKNLPVTLLRIQSAVTRGTGSRLAREFDGYSAWNDVPILAIVSMLAYFCFLEELLAGKMNTKAISISLPFCCLLGLLSSLTSCSVVKRRFIWIYAATQFAFVVVFGHVFYSVVGLQSVLSILLATFAGFGVAITGSSVLVEFFRWRRRVQLRRLAQTSSQTLPQQSQAPESLNTSVAGSSSGPDLRAAVELAASV</sequence>
<dbReference type="Proteomes" id="UP000594263">
    <property type="component" value="Unplaced"/>
</dbReference>
<feature type="transmembrane region" description="Helical" evidence="5">
    <location>
        <begin position="447"/>
        <end position="472"/>
    </location>
</feature>
<dbReference type="EnsemblPlants" id="Kaladp0043s0260.1.v1.1">
    <property type="protein sequence ID" value="Kaladp0043s0260.1.v1.1"/>
    <property type="gene ID" value="Kaladp0043s0260.v1.1"/>
</dbReference>
<evidence type="ECO:0000259" key="6">
    <source>
        <dbReference type="PROSITE" id="PS51292"/>
    </source>
</evidence>
<keyword evidence="5" id="KW-0812">Transmembrane</keyword>
<keyword evidence="3" id="KW-0862">Zinc</keyword>
<evidence type="ECO:0000313" key="8">
    <source>
        <dbReference type="Proteomes" id="UP000594263"/>
    </source>
</evidence>
<keyword evidence="5" id="KW-1133">Transmembrane helix</keyword>
<feature type="compositionally biased region" description="Polar residues" evidence="4">
    <location>
        <begin position="499"/>
        <end position="511"/>
    </location>
</feature>
<proteinExistence type="predicted"/>
<dbReference type="PROSITE" id="PS51292">
    <property type="entry name" value="ZF_RING_CH"/>
    <property type="match status" value="1"/>
</dbReference>